<keyword evidence="2" id="KW-0238">DNA-binding</keyword>
<proteinExistence type="predicted"/>
<gene>
    <name evidence="5" type="ORF">GA0070621_3625</name>
</gene>
<dbReference type="Pfam" id="PF00392">
    <property type="entry name" value="GntR"/>
    <property type="match status" value="1"/>
</dbReference>
<dbReference type="PANTHER" id="PTHR44846:SF1">
    <property type="entry name" value="MANNOSYL-D-GLYCERATE TRANSPORT_METABOLISM SYSTEM REPRESSOR MNGR-RELATED"/>
    <property type="match status" value="1"/>
</dbReference>
<dbReference type="InterPro" id="IPR036390">
    <property type="entry name" value="WH_DNA-bd_sf"/>
</dbReference>
<dbReference type="CDD" id="cd07377">
    <property type="entry name" value="WHTH_GntR"/>
    <property type="match status" value="1"/>
</dbReference>
<dbReference type="SMART" id="SM00345">
    <property type="entry name" value="HTH_GNTR"/>
    <property type="match status" value="1"/>
</dbReference>
<dbReference type="SUPFAM" id="SSF46785">
    <property type="entry name" value="Winged helix' DNA-binding domain"/>
    <property type="match status" value="1"/>
</dbReference>
<dbReference type="InterPro" id="IPR050679">
    <property type="entry name" value="Bact_HTH_transcr_reg"/>
</dbReference>
<dbReference type="EMBL" id="LT594324">
    <property type="protein sequence ID" value="SBT50014.1"/>
    <property type="molecule type" value="Genomic_DNA"/>
</dbReference>
<keyword evidence="3" id="KW-0804">Transcription</keyword>
<evidence type="ECO:0000313" key="5">
    <source>
        <dbReference type="EMBL" id="SBT50014.1"/>
    </source>
</evidence>
<accession>A0A1A9A1Q2</accession>
<dbReference type="PROSITE" id="PS50949">
    <property type="entry name" value="HTH_GNTR"/>
    <property type="match status" value="1"/>
</dbReference>
<dbReference type="GO" id="GO:0045892">
    <property type="term" value="P:negative regulation of DNA-templated transcription"/>
    <property type="evidence" value="ECO:0007669"/>
    <property type="project" value="TreeGrafter"/>
</dbReference>
<dbReference type="PATRIC" id="fig|299146.4.peg.3753"/>
<dbReference type="Gene3D" id="1.10.10.10">
    <property type="entry name" value="Winged helix-like DNA-binding domain superfamily/Winged helix DNA-binding domain"/>
    <property type="match status" value="1"/>
</dbReference>
<organism evidence="5 6">
    <name type="scientific">Micromonospora narathiwatensis</name>
    <dbReference type="NCBI Taxonomy" id="299146"/>
    <lineage>
        <taxon>Bacteria</taxon>
        <taxon>Bacillati</taxon>
        <taxon>Actinomycetota</taxon>
        <taxon>Actinomycetes</taxon>
        <taxon>Micromonosporales</taxon>
        <taxon>Micromonosporaceae</taxon>
        <taxon>Micromonospora</taxon>
    </lineage>
</organism>
<dbReference type="InterPro" id="IPR000524">
    <property type="entry name" value="Tscrpt_reg_HTH_GntR"/>
</dbReference>
<evidence type="ECO:0000259" key="4">
    <source>
        <dbReference type="PROSITE" id="PS50949"/>
    </source>
</evidence>
<dbReference type="InterPro" id="IPR036388">
    <property type="entry name" value="WH-like_DNA-bd_sf"/>
</dbReference>
<sequence>MVDPLSPTPLYVQVANLVAKRIADGELEPLRPIPSESQLQQEYGVARGTVRQAVRLLRDRGLVMTVPQRGTYVAEKAGQ</sequence>
<dbReference type="Proteomes" id="UP000198765">
    <property type="component" value="Chromosome I"/>
</dbReference>
<dbReference type="GO" id="GO:0003700">
    <property type="term" value="F:DNA-binding transcription factor activity"/>
    <property type="evidence" value="ECO:0007669"/>
    <property type="project" value="InterPro"/>
</dbReference>
<keyword evidence="1" id="KW-0805">Transcription regulation</keyword>
<evidence type="ECO:0000313" key="6">
    <source>
        <dbReference type="Proteomes" id="UP000198765"/>
    </source>
</evidence>
<dbReference type="PRINTS" id="PR00035">
    <property type="entry name" value="HTHGNTR"/>
</dbReference>
<dbReference type="PANTHER" id="PTHR44846">
    <property type="entry name" value="MANNOSYL-D-GLYCERATE TRANSPORT/METABOLISM SYSTEM REPRESSOR MNGR-RELATED"/>
    <property type="match status" value="1"/>
</dbReference>
<protein>
    <submittedName>
        <fullName evidence="5">Regulatory protein, gntR family</fullName>
    </submittedName>
</protein>
<evidence type="ECO:0000256" key="1">
    <source>
        <dbReference type="ARBA" id="ARBA00023015"/>
    </source>
</evidence>
<dbReference type="OrthoDB" id="5450856at2"/>
<feature type="domain" description="HTH gntR-type" evidence="4">
    <location>
        <begin position="8"/>
        <end position="76"/>
    </location>
</feature>
<dbReference type="RefSeq" id="WP_091197242.1">
    <property type="nucleotide sequence ID" value="NZ_LT594324.1"/>
</dbReference>
<keyword evidence="6" id="KW-1185">Reference proteome</keyword>
<evidence type="ECO:0000256" key="3">
    <source>
        <dbReference type="ARBA" id="ARBA00023163"/>
    </source>
</evidence>
<dbReference type="GO" id="GO:0003677">
    <property type="term" value="F:DNA binding"/>
    <property type="evidence" value="ECO:0007669"/>
    <property type="project" value="UniProtKB-KW"/>
</dbReference>
<evidence type="ECO:0000256" key="2">
    <source>
        <dbReference type="ARBA" id="ARBA00023125"/>
    </source>
</evidence>
<name>A0A1A9A1Q2_9ACTN</name>
<dbReference type="AlphaFoldDB" id="A0A1A9A1Q2"/>
<reference evidence="5 6" key="1">
    <citation type="submission" date="2016-06" db="EMBL/GenBank/DDBJ databases">
        <authorList>
            <person name="Kjaerup R.B."/>
            <person name="Dalgaard T.S."/>
            <person name="Juul-Madsen H.R."/>
        </authorList>
    </citation>
    <scope>NUCLEOTIDE SEQUENCE [LARGE SCALE GENOMIC DNA]</scope>
    <source>
        <strain evidence="5 6">DSM 45248</strain>
    </source>
</reference>